<evidence type="ECO:0000256" key="1">
    <source>
        <dbReference type="PROSITE-ProRule" id="PRU00047"/>
    </source>
</evidence>
<dbReference type="GO" id="GO:0008270">
    <property type="term" value="F:zinc ion binding"/>
    <property type="evidence" value="ECO:0007669"/>
    <property type="project" value="UniProtKB-KW"/>
</dbReference>
<dbReference type="CDD" id="cd00303">
    <property type="entry name" value="retropepsin_like"/>
    <property type="match status" value="1"/>
</dbReference>
<proteinExistence type="predicted"/>
<organism evidence="4 5">
    <name type="scientific">Spodoptera exigua</name>
    <name type="common">Beet armyworm</name>
    <name type="synonym">Noctua fulgens</name>
    <dbReference type="NCBI Taxonomy" id="7107"/>
    <lineage>
        <taxon>Eukaryota</taxon>
        <taxon>Metazoa</taxon>
        <taxon>Ecdysozoa</taxon>
        <taxon>Arthropoda</taxon>
        <taxon>Hexapoda</taxon>
        <taxon>Insecta</taxon>
        <taxon>Pterygota</taxon>
        <taxon>Neoptera</taxon>
        <taxon>Endopterygota</taxon>
        <taxon>Lepidoptera</taxon>
        <taxon>Glossata</taxon>
        <taxon>Ditrysia</taxon>
        <taxon>Noctuoidea</taxon>
        <taxon>Noctuidae</taxon>
        <taxon>Amphipyrinae</taxon>
        <taxon>Spodoptera</taxon>
    </lineage>
</organism>
<dbReference type="SUPFAM" id="SSF50630">
    <property type="entry name" value="Acid proteases"/>
    <property type="match status" value="1"/>
</dbReference>
<dbReference type="Gene3D" id="2.40.70.10">
    <property type="entry name" value="Acid Proteases"/>
    <property type="match status" value="1"/>
</dbReference>
<feature type="compositionally biased region" description="Basic residues" evidence="2">
    <location>
        <begin position="1"/>
        <end position="39"/>
    </location>
</feature>
<dbReference type="InterPro" id="IPR036875">
    <property type="entry name" value="Znf_CCHC_sf"/>
</dbReference>
<reference evidence="4" key="1">
    <citation type="journal article" date="2021" name="G3 (Bethesda)">
        <title>Genome and transcriptome analysis of the beet armyworm Spodoptera exigua reveals targets for pest control. .</title>
        <authorList>
            <person name="Simon S."/>
            <person name="Breeschoten T."/>
            <person name="Jansen H.J."/>
            <person name="Dirks R.P."/>
            <person name="Schranz M.E."/>
            <person name="Ros V.I.D."/>
        </authorList>
    </citation>
    <scope>NUCLEOTIDE SEQUENCE</scope>
    <source>
        <strain evidence="4">TB_SE_WUR_2020</strain>
    </source>
</reference>
<dbReference type="EMBL" id="JACEFF010000645">
    <property type="protein sequence ID" value="KAH9633649.1"/>
    <property type="molecule type" value="Genomic_DNA"/>
</dbReference>
<evidence type="ECO:0000313" key="4">
    <source>
        <dbReference type="EMBL" id="KAH9633649.1"/>
    </source>
</evidence>
<protein>
    <recommendedName>
        <fullName evidence="3">CCHC-type domain-containing protein</fullName>
    </recommendedName>
</protein>
<keyword evidence="1" id="KW-0862">Zinc</keyword>
<dbReference type="Proteomes" id="UP000814243">
    <property type="component" value="Unassembled WGS sequence"/>
</dbReference>
<feature type="region of interest" description="Disordered" evidence="2">
    <location>
        <begin position="1"/>
        <end position="45"/>
    </location>
</feature>
<evidence type="ECO:0000259" key="3">
    <source>
        <dbReference type="PROSITE" id="PS50158"/>
    </source>
</evidence>
<evidence type="ECO:0000313" key="5">
    <source>
        <dbReference type="Proteomes" id="UP000814243"/>
    </source>
</evidence>
<comment type="caution">
    <text evidence="4">The sequence shown here is derived from an EMBL/GenBank/DDBJ whole genome shotgun (WGS) entry which is preliminary data.</text>
</comment>
<dbReference type="AlphaFoldDB" id="A0A922SDT9"/>
<gene>
    <name evidence="4" type="ORF">HF086_009749</name>
</gene>
<dbReference type="SMART" id="SM00343">
    <property type="entry name" value="ZnF_C2HC"/>
    <property type="match status" value="2"/>
</dbReference>
<name>A0A922SDT9_SPOEX</name>
<dbReference type="SUPFAM" id="SSF57756">
    <property type="entry name" value="Retrovirus zinc finger-like domains"/>
    <property type="match status" value="1"/>
</dbReference>
<keyword evidence="1" id="KW-0479">Metal-binding</keyword>
<dbReference type="Gene3D" id="4.10.60.10">
    <property type="entry name" value="Zinc finger, CCHC-type"/>
    <property type="match status" value="1"/>
</dbReference>
<dbReference type="GO" id="GO:0003676">
    <property type="term" value="F:nucleic acid binding"/>
    <property type="evidence" value="ECO:0007669"/>
    <property type="project" value="InterPro"/>
</dbReference>
<sequence length="588" mass="66215">MGRRSRTRSGSRVSHGRSRSRSRISKRRRHRNRLARSPRSRSNSVLRGSLQTIITRLNALEDRSSFGMSSNIEVPPKKRDSTEQIVSAINSLKYGGTRDFYVSNFDPNIHDVDAWFDEVDRAQILNKWNDAECLSRIGHCLKGDAKSWLDEWVTTDRSWSNFKRDFKSLCVKKIDVANILYDVMSTNSDSFVTYAEYVRRSLLRLQIVKGLSDELISAIVIRGVNEPNIKAAATNENLKPCELVNYFSTFVKPVENKNEKRANRGSIHSKEAVKPYFANRLTQKSTFKSKCFSCGQTGHKQINCYSKQKPTSTNSDVTGTTTIGNDVKSVTKTICAYCKKTGHHINDCFAKQRSDSRKSKVSFCFAPNLKNNKDVVVGVIQGIPVDVLIDSGALDVSLIASSVVNHLSCPIKTTYRELKGVGNTITRVYSYVTVAIEFKEITLEVDLLVVPTESMNAPIIIAVIADLCENWTGREQLNASRIIRSVKTRTLTKHAEHLTSSKKDDLAFVIKYTQSKGKLDPGMRGPYRVTRVLENGRYELKLVAGAYGKVTYAAAQFMVPWKGEWTPDECAAFFAREYLLLRLALLNN</sequence>
<accession>A0A922SDT9</accession>
<dbReference type="PROSITE" id="PS50158">
    <property type="entry name" value="ZF_CCHC"/>
    <property type="match status" value="1"/>
</dbReference>
<keyword evidence="1" id="KW-0863">Zinc-finger</keyword>
<feature type="domain" description="CCHC-type" evidence="3">
    <location>
        <begin position="290"/>
        <end position="304"/>
    </location>
</feature>
<evidence type="ECO:0000256" key="2">
    <source>
        <dbReference type="SAM" id="MobiDB-lite"/>
    </source>
</evidence>
<dbReference type="InterPro" id="IPR021109">
    <property type="entry name" value="Peptidase_aspartic_dom_sf"/>
</dbReference>
<dbReference type="InterPro" id="IPR001878">
    <property type="entry name" value="Znf_CCHC"/>
</dbReference>